<dbReference type="RefSeq" id="WP_188658283.1">
    <property type="nucleotide sequence ID" value="NZ_BMIH01000002.1"/>
</dbReference>
<dbReference type="InterPro" id="IPR041705">
    <property type="entry name" value="PIN_Sll0205"/>
</dbReference>
<dbReference type="Pfam" id="PF01850">
    <property type="entry name" value="PIN"/>
    <property type="match status" value="1"/>
</dbReference>
<feature type="domain" description="PIN" evidence="1">
    <location>
        <begin position="3"/>
        <end position="121"/>
    </location>
</feature>
<dbReference type="InterPro" id="IPR029060">
    <property type="entry name" value="PIN-like_dom_sf"/>
</dbReference>
<dbReference type="InterPro" id="IPR052919">
    <property type="entry name" value="TA_system_RNase"/>
</dbReference>
<name>A0A916T3Z9_9SPHN</name>
<proteinExistence type="predicted"/>
<accession>A0A916T3Z9</accession>
<dbReference type="PANTHER" id="PTHR36173">
    <property type="entry name" value="RIBONUCLEASE VAPC16-RELATED"/>
    <property type="match status" value="1"/>
</dbReference>
<reference evidence="2" key="1">
    <citation type="journal article" date="2014" name="Int. J. Syst. Evol. Microbiol.">
        <title>Complete genome sequence of Corynebacterium casei LMG S-19264T (=DSM 44701T), isolated from a smear-ripened cheese.</title>
        <authorList>
            <consortium name="US DOE Joint Genome Institute (JGI-PGF)"/>
            <person name="Walter F."/>
            <person name="Albersmeier A."/>
            <person name="Kalinowski J."/>
            <person name="Ruckert C."/>
        </authorList>
    </citation>
    <scope>NUCLEOTIDE SEQUENCE</scope>
    <source>
        <strain evidence="2">CGMCC 1.15330</strain>
    </source>
</reference>
<evidence type="ECO:0000313" key="2">
    <source>
        <dbReference type="EMBL" id="GGB27827.1"/>
    </source>
</evidence>
<gene>
    <name evidence="2" type="ORF">GCM10011380_16800</name>
</gene>
<dbReference type="SUPFAM" id="SSF88723">
    <property type="entry name" value="PIN domain-like"/>
    <property type="match status" value="1"/>
</dbReference>
<evidence type="ECO:0000259" key="1">
    <source>
        <dbReference type="Pfam" id="PF01850"/>
    </source>
</evidence>
<evidence type="ECO:0000313" key="3">
    <source>
        <dbReference type="Proteomes" id="UP000623067"/>
    </source>
</evidence>
<dbReference type="PANTHER" id="PTHR36173:SF2">
    <property type="entry name" value="RIBONUCLEASE VAPC16"/>
    <property type="match status" value="1"/>
</dbReference>
<keyword evidence="3" id="KW-1185">Reference proteome</keyword>
<dbReference type="CDD" id="cd09872">
    <property type="entry name" value="PIN_Sll0205-like"/>
    <property type="match status" value="1"/>
</dbReference>
<organism evidence="2 3">
    <name type="scientific">Sphingomonas metalli</name>
    <dbReference type="NCBI Taxonomy" id="1779358"/>
    <lineage>
        <taxon>Bacteria</taxon>
        <taxon>Pseudomonadati</taxon>
        <taxon>Pseudomonadota</taxon>
        <taxon>Alphaproteobacteria</taxon>
        <taxon>Sphingomonadales</taxon>
        <taxon>Sphingomonadaceae</taxon>
        <taxon>Sphingomonas</taxon>
    </lineage>
</organism>
<dbReference type="Gene3D" id="3.40.50.1010">
    <property type="entry name" value="5'-nuclease"/>
    <property type="match status" value="1"/>
</dbReference>
<dbReference type="EMBL" id="BMIH01000002">
    <property type="protein sequence ID" value="GGB27827.1"/>
    <property type="molecule type" value="Genomic_DNA"/>
</dbReference>
<reference evidence="2" key="2">
    <citation type="submission" date="2020-09" db="EMBL/GenBank/DDBJ databases">
        <authorList>
            <person name="Sun Q."/>
            <person name="Zhou Y."/>
        </authorList>
    </citation>
    <scope>NUCLEOTIDE SEQUENCE</scope>
    <source>
        <strain evidence="2">CGMCC 1.15330</strain>
    </source>
</reference>
<dbReference type="InterPro" id="IPR002716">
    <property type="entry name" value="PIN_dom"/>
</dbReference>
<comment type="caution">
    <text evidence="2">The sequence shown here is derived from an EMBL/GenBank/DDBJ whole genome shotgun (WGS) entry which is preliminary data.</text>
</comment>
<sequence>MAYLLDTVALIRWWSGAANLGDAARHAIEQEDMPVHVSAVSVWEIANKIRIGKLADLPGFDDRFWAMIRADGFTMLDIGASHAMRAGYLPGPHRDPFDRLLAGQALVEDMTVLTNDAELAAFGCKVLW</sequence>
<protein>
    <submittedName>
        <fullName evidence="2">Twitching motility protein PilT</fullName>
    </submittedName>
</protein>
<dbReference type="Proteomes" id="UP000623067">
    <property type="component" value="Unassembled WGS sequence"/>
</dbReference>
<dbReference type="AlphaFoldDB" id="A0A916T3Z9"/>